<evidence type="ECO:0000313" key="11">
    <source>
        <dbReference type="Proteomes" id="UP000499080"/>
    </source>
</evidence>
<name>A0A4Y2AW77_ARAVE</name>
<dbReference type="GO" id="GO:0006886">
    <property type="term" value="P:intracellular protein transport"/>
    <property type="evidence" value="ECO:0007669"/>
    <property type="project" value="TreeGrafter"/>
</dbReference>
<gene>
    <name evidence="10" type="ORF">AVEN_100858_1</name>
</gene>
<evidence type="ECO:0000259" key="9">
    <source>
        <dbReference type="PROSITE" id="PS50192"/>
    </source>
</evidence>
<evidence type="ECO:0000256" key="3">
    <source>
        <dbReference type="ARBA" id="ARBA00022448"/>
    </source>
</evidence>
<evidence type="ECO:0000256" key="6">
    <source>
        <dbReference type="ARBA" id="ARBA00023054"/>
    </source>
</evidence>
<dbReference type="Proteomes" id="UP000499080">
    <property type="component" value="Unassembled WGS sequence"/>
</dbReference>
<dbReference type="AlphaFoldDB" id="A0A4Y2AW77"/>
<feature type="transmembrane region" description="Helical" evidence="8">
    <location>
        <begin position="264"/>
        <end position="282"/>
    </location>
</feature>
<dbReference type="GO" id="GO:0048278">
    <property type="term" value="P:vesicle docking"/>
    <property type="evidence" value="ECO:0007669"/>
    <property type="project" value="TreeGrafter"/>
</dbReference>
<dbReference type="SUPFAM" id="SSF47661">
    <property type="entry name" value="t-snare proteins"/>
    <property type="match status" value="1"/>
</dbReference>
<dbReference type="EMBL" id="BGPR01000035">
    <property type="protein sequence ID" value="GBL83978.1"/>
    <property type="molecule type" value="Genomic_DNA"/>
</dbReference>
<evidence type="ECO:0000256" key="7">
    <source>
        <dbReference type="ARBA" id="ARBA00023136"/>
    </source>
</evidence>
<comment type="similarity">
    <text evidence="2">Belongs to the syntaxin family.</text>
</comment>
<dbReference type="GO" id="GO:0006906">
    <property type="term" value="P:vesicle fusion"/>
    <property type="evidence" value="ECO:0007669"/>
    <property type="project" value="TreeGrafter"/>
</dbReference>
<dbReference type="GO" id="GO:0005484">
    <property type="term" value="F:SNAP receptor activity"/>
    <property type="evidence" value="ECO:0007669"/>
    <property type="project" value="TreeGrafter"/>
</dbReference>
<dbReference type="PANTHER" id="PTHR19957:SF3">
    <property type="entry name" value="SYNTAXIN-5"/>
    <property type="match status" value="1"/>
</dbReference>
<dbReference type="InterPro" id="IPR010989">
    <property type="entry name" value="SNARE"/>
</dbReference>
<dbReference type="SMART" id="SM00397">
    <property type="entry name" value="t_SNARE"/>
    <property type="match status" value="1"/>
</dbReference>
<evidence type="ECO:0000256" key="5">
    <source>
        <dbReference type="ARBA" id="ARBA00022989"/>
    </source>
</evidence>
<dbReference type="PANTHER" id="PTHR19957">
    <property type="entry name" value="SYNTAXIN"/>
    <property type="match status" value="1"/>
</dbReference>
<dbReference type="OrthoDB" id="47276at2759"/>
<keyword evidence="5 8" id="KW-1133">Transmembrane helix</keyword>
<dbReference type="Gene3D" id="1.20.58.70">
    <property type="match status" value="1"/>
</dbReference>
<sequence>MDVNLGNRTKEFQQIILILDPSCHQPSRLDNKINAPNDFSVAVKRIHENCEKISQNFQELQLIPSEKLFVNNFDKCNSSVSVIKERLRIMGRDLTYLGPHQYSVANKQHKQHCELITLFLKQKHATLSNELKQFLEKFCGVLKSRHQRMKLFHDENIPTSLFPETMIPTSVLLEDETKNSLETVDRQIYMDSIEFSSPTDQLTKIESTVVEVGEILKTIAIAVEEQGEALHRIDSNLETTAFNVDSAHSELLRYLRSAANSRNLMLKVFGVLIVTAVFVVVVI</sequence>
<keyword evidence="6" id="KW-0175">Coiled coil</keyword>
<dbReference type="PROSITE" id="PS50192">
    <property type="entry name" value="T_SNARE"/>
    <property type="match status" value="1"/>
</dbReference>
<dbReference type="GO" id="GO:0031201">
    <property type="term" value="C:SNARE complex"/>
    <property type="evidence" value="ECO:0007669"/>
    <property type="project" value="TreeGrafter"/>
</dbReference>
<feature type="domain" description="T-SNARE coiled-coil homology" evidence="9">
    <location>
        <begin position="192"/>
        <end position="254"/>
    </location>
</feature>
<accession>A0A4Y2AW77</accession>
<organism evidence="10 11">
    <name type="scientific">Araneus ventricosus</name>
    <name type="common">Orbweaver spider</name>
    <name type="synonym">Epeira ventricosa</name>
    <dbReference type="NCBI Taxonomy" id="182803"/>
    <lineage>
        <taxon>Eukaryota</taxon>
        <taxon>Metazoa</taxon>
        <taxon>Ecdysozoa</taxon>
        <taxon>Arthropoda</taxon>
        <taxon>Chelicerata</taxon>
        <taxon>Arachnida</taxon>
        <taxon>Araneae</taxon>
        <taxon>Araneomorphae</taxon>
        <taxon>Entelegynae</taxon>
        <taxon>Araneoidea</taxon>
        <taxon>Araneidae</taxon>
        <taxon>Araneus</taxon>
    </lineage>
</organism>
<dbReference type="InterPro" id="IPR000727">
    <property type="entry name" value="T_SNARE_dom"/>
</dbReference>
<proteinExistence type="inferred from homology"/>
<keyword evidence="7 8" id="KW-0472">Membrane</keyword>
<evidence type="ECO:0000256" key="4">
    <source>
        <dbReference type="ARBA" id="ARBA00022692"/>
    </source>
</evidence>
<comment type="caution">
    <text evidence="10">The sequence shown here is derived from an EMBL/GenBank/DDBJ whole genome shotgun (WGS) entry which is preliminary data.</text>
</comment>
<evidence type="ECO:0000256" key="1">
    <source>
        <dbReference type="ARBA" id="ARBA00004211"/>
    </source>
</evidence>
<dbReference type="GO" id="GO:0000149">
    <property type="term" value="F:SNARE binding"/>
    <property type="evidence" value="ECO:0007669"/>
    <property type="project" value="TreeGrafter"/>
</dbReference>
<comment type="subcellular location">
    <subcellularLocation>
        <location evidence="1">Membrane</location>
        <topology evidence="1">Single-pass type IV membrane protein</topology>
    </subcellularLocation>
</comment>
<protein>
    <recommendedName>
        <fullName evidence="9">t-SNARE coiled-coil homology domain-containing protein</fullName>
    </recommendedName>
</protein>
<evidence type="ECO:0000256" key="8">
    <source>
        <dbReference type="SAM" id="Phobius"/>
    </source>
</evidence>
<evidence type="ECO:0000313" key="10">
    <source>
        <dbReference type="EMBL" id="GBL83978.1"/>
    </source>
</evidence>
<keyword evidence="3" id="KW-0813">Transport</keyword>
<keyword evidence="4 8" id="KW-0812">Transmembrane</keyword>
<evidence type="ECO:0000256" key="2">
    <source>
        <dbReference type="ARBA" id="ARBA00009063"/>
    </source>
</evidence>
<keyword evidence="11" id="KW-1185">Reference proteome</keyword>
<dbReference type="InterPro" id="IPR045242">
    <property type="entry name" value="Syntaxin"/>
</dbReference>
<dbReference type="Pfam" id="PF05739">
    <property type="entry name" value="SNARE"/>
    <property type="match status" value="1"/>
</dbReference>
<dbReference type="GO" id="GO:0006888">
    <property type="term" value="P:endoplasmic reticulum to Golgi vesicle-mediated transport"/>
    <property type="evidence" value="ECO:0007669"/>
    <property type="project" value="TreeGrafter"/>
</dbReference>
<dbReference type="GO" id="GO:0000139">
    <property type="term" value="C:Golgi membrane"/>
    <property type="evidence" value="ECO:0007669"/>
    <property type="project" value="TreeGrafter"/>
</dbReference>
<reference evidence="10 11" key="1">
    <citation type="journal article" date="2019" name="Sci. Rep.">
        <title>Orb-weaving spider Araneus ventricosus genome elucidates the spidroin gene catalogue.</title>
        <authorList>
            <person name="Kono N."/>
            <person name="Nakamura H."/>
            <person name="Ohtoshi R."/>
            <person name="Moran D.A.P."/>
            <person name="Shinohara A."/>
            <person name="Yoshida Y."/>
            <person name="Fujiwara M."/>
            <person name="Mori M."/>
            <person name="Tomita M."/>
            <person name="Arakawa K."/>
        </authorList>
    </citation>
    <scope>NUCLEOTIDE SEQUENCE [LARGE SCALE GENOMIC DNA]</scope>
</reference>